<dbReference type="InterPro" id="IPR001357">
    <property type="entry name" value="BRCT_dom"/>
</dbReference>
<keyword evidence="4" id="KW-1185">Reference proteome</keyword>
<sequence length="384" mass="41454">MAPRRFEMDSASGGKFWEIEAEGKRTTVRYGALSASRARVHKKEHASKAEALEFAADQIRSKERKGYAEVKPAPNVSPQKSSPEKKRRSSPAVEPATAKRKKTPAPSGAVISDCTFLLTGTLSVKRSEVEAEICRHGGHIGTISKATHLLCGEDGYGTKKHQEAEKRGLPVVTEEWEAPEQPATCSCGNLLTADANYCSRCGKKVAATEGPPAADDLFKPVRVALGGADNKELMGSATYTLEEVGLKDGSKLEVFARACWKKYLENAFSKHRNRGKGAARAPPWRVPSHLGYVQRCTDSFELAAGTFPHSNTPRPHPKKVLQPFEEQLDGCEKEAVDALRKAFAKTRPDAALSASVGDDEQIGGFVAVGRLGSGFAFGVVFVSD</sequence>
<dbReference type="PROSITE" id="PS50172">
    <property type="entry name" value="BRCT"/>
    <property type="match status" value="1"/>
</dbReference>
<organism evidence="3 4">
    <name type="scientific">Emiliania huxleyi (strain CCMP1516)</name>
    <dbReference type="NCBI Taxonomy" id="280463"/>
    <lineage>
        <taxon>Eukaryota</taxon>
        <taxon>Haptista</taxon>
        <taxon>Haptophyta</taxon>
        <taxon>Prymnesiophyceae</taxon>
        <taxon>Isochrysidales</taxon>
        <taxon>Noelaerhabdaceae</taxon>
        <taxon>Emiliania</taxon>
    </lineage>
</organism>
<dbReference type="Gene3D" id="2.20.140.10">
    <property type="entry name" value="WGR domain"/>
    <property type="match status" value="1"/>
</dbReference>
<dbReference type="InterPro" id="IPR036420">
    <property type="entry name" value="BRCT_dom_sf"/>
</dbReference>
<dbReference type="InterPro" id="IPR008893">
    <property type="entry name" value="WGR_domain"/>
</dbReference>
<dbReference type="PaxDb" id="2903-EOD17801"/>
<dbReference type="HOGENOM" id="CLU_720468_0_0_1"/>
<dbReference type="Proteomes" id="UP000013827">
    <property type="component" value="Unassembled WGS sequence"/>
</dbReference>
<dbReference type="Pfam" id="PF00533">
    <property type="entry name" value="BRCT"/>
    <property type="match status" value="1"/>
</dbReference>
<dbReference type="SUPFAM" id="SSF52113">
    <property type="entry name" value="BRCT domain"/>
    <property type="match status" value="1"/>
</dbReference>
<dbReference type="Gene3D" id="3.40.50.10190">
    <property type="entry name" value="BRCT domain"/>
    <property type="match status" value="1"/>
</dbReference>
<reference evidence="4" key="1">
    <citation type="journal article" date="2013" name="Nature">
        <title>Pan genome of the phytoplankton Emiliania underpins its global distribution.</title>
        <authorList>
            <person name="Read B.A."/>
            <person name="Kegel J."/>
            <person name="Klute M.J."/>
            <person name="Kuo A."/>
            <person name="Lefebvre S.C."/>
            <person name="Maumus F."/>
            <person name="Mayer C."/>
            <person name="Miller J."/>
            <person name="Monier A."/>
            <person name="Salamov A."/>
            <person name="Young J."/>
            <person name="Aguilar M."/>
            <person name="Claverie J.M."/>
            <person name="Frickenhaus S."/>
            <person name="Gonzalez K."/>
            <person name="Herman E.K."/>
            <person name="Lin Y.C."/>
            <person name="Napier J."/>
            <person name="Ogata H."/>
            <person name="Sarno A.F."/>
            <person name="Shmutz J."/>
            <person name="Schroeder D."/>
            <person name="de Vargas C."/>
            <person name="Verret F."/>
            <person name="von Dassow P."/>
            <person name="Valentin K."/>
            <person name="Van de Peer Y."/>
            <person name="Wheeler G."/>
            <person name="Dacks J.B."/>
            <person name="Delwiche C.F."/>
            <person name="Dyhrman S.T."/>
            <person name="Glockner G."/>
            <person name="John U."/>
            <person name="Richards T."/>
            <person name="Worden A.Z."/>
            <person name="Zhang X."/>
            <person name="Grigoriev I.V."/>
            <person name="Allen A.E."/>
            <person name="Bidle K."/>
            <person name="Borodovsky M."/>
            <person name="Bowler C."/>
            <person name="Brownlee C."/>
            <person name="Cock J.M."/>
            <person name="Elias M."/>
            <person name="Gladyshev V.N."/>
            <person name="Groth M."/>
            <person name="Guda C."/>
            <person name="Hadaegh A."/>
            <person name="Iglesias-Rodriguez M.D."/>
            <person name="Jenkins J."/>
            <person name="Jones B.M."/>
            <person name="Lawson T."/>
            <person name="Leese F."/>
            <person name="Lindquist E."/>
            <person name="Lobanov A."/>
            <person name="Lomsadze A."/>
            <person name="Malik S.B."/>
            <person name="Marsh M.E."/>
            <person name="Mackinder L."/>
            <person name="Mock T."/>
            <person name="Mueller-Roeber B."/>
            <person name="Pagarete A."/>
            <person name="Parker M."/>
            <person name="Probert I."/>
            <person name="Quesneville H."/>
            <person name="Raines C."/>
            <person name="Rensing S.A."/>
            <person name="Riano-Pachon D.M."/>
            <person name="Richier S."/>
            <person name="Rokitta S."/>
            <person name="Shiraiwa Y."/>
            <person name="Soanes D.M."/>
            <person name="van der Giezen M."/>
            <person name="Wahlund T.M."/>
            <person name="Williams B."/>
            <person name="Wilson W."/>
            <person name="Wolfe G."/>
            <person name="Wurch L.L."/>
        </authorList>
    </citation>
    <scope>NUCLEOTIDE SEQUENCE</scope>
</reference>
<dbReference type="CDD" id="cd00027">
    <property type="entry name" value="BRCT"/>
    <property type="match status" value="1"/>
</dbReference>
<evidence type="ECO:0000256" key="1">
    <source>
        <dbReference type="SAM" id="MobiDB-lite"/>
    </source>
</evidence>
<dbReference type="AlphaFoldDB" id="A0A0D3J2R6"/>
<feature type="domain" description="BRCT" evidence="2">
    <location>
        <begin position="106"/>
        <end position="176"/>
    </location>
</feature>
<protein>
    <recommendedName>
        <fullName evidence="2">BRCT domain-containing protein</fullName>
    </recommendedName>
</protein>
<proteinExistence type="predicted"/>
<evidence type="ECO:0000313" key="3">
    <source>
        <dbReference type="EnsemblProtists" id="EOD17801"/>
    </source>
</evidence>
<dbReference type="RefSeq" id="XP_005770230.1">
    <property type="nucleotide sequence ID" value="XM_005770173.1"/>
</dbReference>
<reference evidence="3" key="2">
    <citation type="submission" date="2024-10" db="UniProtKB">
        <authorList>
            <consortium name="EnsemblProtists"/>
        </authorList>
    </citation>
    <scope>IDENTIFICATION</scope>
</reference>
<dbReference type="Pfam" id="PF05406">
    <property type="entry name" value="WGR"/>
    <property type="match status" value="1"/>
</dbReference>
<dbReference type="GeneID" id="17268002"/>
<dbReference type="KEGG" id="ehx:EMIHUDRAFT_240320"/>
<evidence type="ECO:0000259" key="2">
    <source>
        <dbReference type="PROSITE" id="PS50172"/>
    </source>
</evidence>
<dbReference type="GeneID" id="17264009"/>
<evidence type="ECO:0000313" key="4">
    <source>
        <dbReference type="Proteomes" id="UP000013827"/>
    </source>
</evidence>
<dbReference type="RefSeq" id="XP_005774886.1">
    <property type="nucleotide sequence ID" value="XM_005774829.1"/>
</dbReference>
<dbReference type="EnsemblProtists" id="EOD22457">
    <property type="protein sequence ID" value="EOD22457"/>
    <property type="gene ID" value="EMIHUDRAFT_240320"/>
</dbReference>
<accession>A0A0D3J2R6</accession>
<feature type="region of interest" description="Disordered" evidence="1">
    <location>
        <begin position="63"/>
        <end position="107"/>
    </location>
</feature>
<dbReference type="KEGG" id="ehx:EMIHUDRAFT_209780"/>
<name>A0A0D3J2R6_EMIH1</name>
<dbReference type="EnsemblProtists" id="EOD17801">
    <property type="protein sequence ID" value="EOD17801"/>
    <property type="gene ID" value="EMIHUDRAFT_209780"/>
</dbReference>